<dbReference type="RefSeq" id="WP_002710133.1">
    <property type="nucleotide sequence ID" value="NZ_JH651384.1"/>
</dbReference>
<reference evidence="2" key="1">
    <citation type="journal article" date="2011" name="Stand. Genomic Sci.">
        <title>Genome sequence of the filamentous, gliding Thiothrix nivea neotype strain (JP2(T)).</title>
        <authorList>
            <person name="Lapidus A."/>
            <person name="Nolan M."/>
            <person name="Lucas S."/>
            <person name="Glavina Del Rio T."/>
            <person name="Tice H."/>
            <person name="Cheng J.F."/>
            <person name="Tapia R."/>
            <person name="Han C."/>
            <person name="Goodwin L."/>
            <person name="Pitluck S."/>
            <person name="Liolios K."/>
            <person name="Pagani I."/>
            <person name="Ivanova N."/>
            <person name="Huntemann M."/>
            <person name="Mavromatis K."/>
            <person name="Mikhailova N."/>
            <person name="Pati A."/>
            <person name="Chen A."/>
            <person name="Palaniappan K."/>
            <person name="Land M."/>
            <person name="Brambilla E.M."/>
            <person name="Rohde M."/>
            <person name="Abt B."/>
            <person name="Verbarg S."/>
            <person name="Goker M."/>
            <person name="Bristow J."/>
            <person name="Eisen J.A."/>
            <person name="Markowitz V."/>
            <person name="Hugenholtz P."/>
            <person name="Kyrpides N.C."/>
            <person name="Klenk H.P."/>
            <person name="Woyke T."/>
        </authorList>
    </citation>
    <scope>NUCLEOTIDE SEQUENCE [LARGE SCALE GENOMIC DNA]</scope>
    <source>
        <strain evidence="2">ATCC 35100 / DSM 5205 / JP2</strain>
    </source>
</reference>
<keyword evidence="2" id="KW-1185">Reference proteome</keyword>
<evidence type="ECO:0000313" key="1">
    <source>
        <dbReference type="EMBL" id="EIJ36256.1"/>
    </source>
</evidence>
<name>A0A656HL67_THINJ</name>
<evidence type="ECO:0000313" key="2">
    <source>
        <dbReference type="Proteomes" id="UP000005317"/>
    </source>
</evidence>
<dbReference type="InterPro" id="IPR044925">
    <property type="entry name" value="His-Me_finger_sf"/>
</dbReference>
<dbReference type="SUPFAM" id="SSF54060">
    <property type="entry name" value="His-Me finger endonucleases"/>
    <property type="match status" value="1"/>
</dbReference>
<protein>
    <submittedName>
        <fullName evidence="1">Uncharacterized protein</fullName>
    </submittedName>
</protein>
<organism evidence="1 2">
    <name type="scientific">Thiothrix nivea (strain ATCC 35100 / DSM 5205 / JP2)</name>
    <dbReference type="NCBI Taxonomy" id="870187"/>
    <lineage>
        <taxon>Bacteria</taxon>
        <taxon>Pseudomonadati</taxon>
        <taxon>Pseudomonadota</taxon>
        <taxon>Gammaproteobacteria</taxon>
        <taxon>Thiotrichales</taxon>
        <taxon>Thiotrichaceae</taxon>
        <taxon>Thiothrix</taxon>
    </lineage>
</organism>
<dbReference type="AlphaFoldDB" id="A0A656HL67"/>
<dbReference type="Proteomes" id="UP000005317">
    <property type="component" value="Unassembled WGS sequence"/>
</dbReference>
<proteinExistence type="predicted"/>
<dbReference type="OrthoDB" id="441807at2"/>
<dbReference type="EMBL" id="JH651384">
    <property type="protein sequence ID" value="EIJ36256.1"/>
    <property type="molecule type" value="Genomic_DNA"/>
</dbReference>
<accession>A0A656HL67</accession>
<gene>
    <name evidence="1" type="ORF">Thini_3754</name>
</gene>
<sequence>MYRAKLQRQLQTLSQPSSETGCWEWQGQISNSGRGRTMIQDESGATRTVSAEDASYIAFFGTIPDKALVRQTCGNRLCINPGHLELMPLP</sequence>